<dbReference type="Proteomes" id="UP000631114">
    <property type="component" value="Unassembled WGS sequence"/>
</dbReference>
<evidence type="ECO:0000313" key="2">
    <source>
        <dbReference type="EMBL" id="KAF9619624.1"/>
    </source>
</evidence>
<gene>
    <name evidence="2" type="ORF">IFM89_007945</name>
</gene>
<feature type="chain" id="PRO_5032322062" evidence="1">
    <location>
        <begin position="27"/>
        <end position="97"/>
    </location>
</feature>
<proteinExistence type="predicted"/>
<sequence>MMTRMSILITIISLFFSITTTPTCLADIRYTNIRRFRPAVKPSSLVYIDVFGFTESGRLELNASHITFPTNAYPNNEFFNLSKLGFFLPPTRVSNGV</sequence>
<protein>
    <submittedName>
        <fullName evidence="2">Uncharacterized protein</fullName>
    </submittedName>
</protein>
<comment type="caution">
    <text evidence="2">The sequence shown here is derived from an EMBL/GenBank/DDBJ whole genome shotgun (WGS) entry which is preliminary data.</text>
</comment>
<name>A0A835ILX4_9MAGN</name>
<dbReference type="EMBL" id="JADFTS010000002">
    <property type="protein sequence ID" value="KAF9619624.1"/>
    <property type="molecule type" value="Genomic_DNA"/>
</dbReference>
<evidence type="ECO:0000256" key="1">
    <source>
        <dbReference type="SAM" id="SignalP"/>
    </source>
</evidence>
<dbReference type="AlphaFoldDB" id="A0A835ILX4"/>
<organism evidence="2 3">
    <name type="scientific">Coptis chinensis</name>
    <dbReference type="NCBI Taxonomy" id="261450"/>
    <lineage>
        <taxon>Eukaryota</taxon>
        <taxon>Viridiplantae</taxon>
        <taxon>Streptophyta</taxon>
        <taxon>Embryophyta</taxon>
        <taxon>Tracheophyta</taxon>
        <taxon>Spermatophyta</taxon>
        <taxon>Magnoliopsida</taxon>
        <taxon>Ranunculales</taxon>
        <taxon>Ranunculaceae</taxon>
        <taxon>Coptidoideae</taxon>
        <taxon>Coptis</taxon>
    </lineage>
</organism>
<dbReference type="OrthoDB" id="29657at2759"/>
<feature type="signal peptide" evidence="1">
    <location>
        <begin position="1"/>
        <end position="26"/>
    </location>
</feature>
<evidence type="ECO:0000313" key="3">
    <source>
        <dbReference type="Proteomes" id="UP000631114"/>
    </source>
</evidence>
<accession>A0A835ILX4</accession>
<keyword evidence="3" id="KW-1185">Reference proteome</keyword>
<reference evidence="2 3" key="1">
    <citation type="submission" date="2020-10" db="EMBL/GenBank/DDBJ databases">
        <title>The Coptis chinensis genome and diversification of protoberbering-type alkaloids.</title>
        <authorList>
            <person name="Wang B."/>
            <person name="Shu S."/>
            <person name="Song C."/>
            <person name="Liu Y."/>
        </authorList>
    </citation>
    <scope>NUCLEOTIDE SEQUENCE [LARGE SCALE GENOMIC DNA]</scope>
    <source>
        <strain evidence="2">HL-2020</strain>
        <tissue evidence="2">Leaf</tissue>
    </source>
</reference>
<keyword evidence="1" id="KW-0732">Signal</keyword>